<dbReference type="InterPro" id="IPR016181">
    <property type="entry name" value="Acyl_CoA_acyltransferase"/>
</dbReference>
<gene>
    <name evidence="4" type="ORF">EAH88_09530</name>
</gene>
<dbReference type="AlphaFoldDB" id="A0A502CD19"/>
<dbReference type="SUPFAM" id="SSF55729">
    <property type="entry name" value="Acyl-CoA N-acyltransferases (Nat)"/>
    <property type="match status" value="1"/>
</dbReference>
<sequence>MPVIRRAEPSDALRLAELAELTFRHTFEAANTPEDLRLHCATHYSEAIQAREVSDPQMATLVGEHDGQLVGFAQLRWGRPPHCIKAERPAEIQRLYVREAWHGKGVAQDLMSASIALAQASHADEVWLGVWEHNSRAIAFYRKWGFAEAGEHVFPVGTDPQRDIIMSRVLGAR</sequence>
<dbReference type="PANTHER" id="PTHR43877">
    <property type="entry name" value="AMINOALKYLPHOSPHONATE N-ACETYLTRANSFERASE-RELATED-RELATED"/>
    <property type="match status" value="1"/>
</dbReference>
<organism evidence="4 5">
    <name type="scientific">Rhodanobacter glycinis</name>
    <dbReference type="NCBI Taxonomy" id="582702"/>
    <lineage>
        <taxon>Bacteria</taxon>
        <taxon>Pseudomonadati</taxon>
        <taxon>Pseudomonadota</taxon>
        <taxon>Gammaproteobacteria</taxon>
        <taxon>Lysobacterales</taxon>
        <taxon>Rhodanobacteraceae</taxon>
        <taxon>Rhodanobacter</taxon>
    </lineage>
</organism>
<comment type="caution">
    <text evidence="4">The sequence shown here is derived from an EMBL/GenBank/DDBJ whole genome shotgun (WGS) entry which is preliminary data.</text>
</comment>
<accession>A0A502CD19</accession>
<evidence type="ECO:0000259" key="3">
    <source>
        <dbReference type="PROSITE" id="PS51186"/>
    </source>
</evidence>
<name>A0A502CD19_9GAMM</name>
<dbReference type="GO" id="GO:0016747">
    <property type="term" value="F:acyltransferase activity, transferring groups other than amino-acyl groups"/>
    <property type="evidence" value="ECO:0007669"/>
    <property type="project" value="InterPro"/>
</dbReference>
<dbReference type="Gene3D" id="3.40.630.30">
    <property type="match status" value="1"/>
</dbReference>
<proteinExistence type="predicted"/>
<dbReference type="Proteomes" id="UP000319486">
    <property type="component" value="Unassembled WGS sequence"/>
</dbReference>
<evidence type="ECO:0000313" key="4">
    <source>
        <dbReference type="EMBL" id="TPG09919.1"/>
    </source>
</evidence>
<dbReference type="Pfam" id="PF00583">
    <property type="entry name" value="Acetyltransf_1"/>
    <property type="match status" value="1"/>
</dbReference>
<keyword evidence="1 4" id="KW-0808">Transferase</keyword>
<evidence type="ECO:0000256" key="2">
    <source>
        <dbReference type="ARBA" id="ARBA00023315"/>
    </source>
</evidence>
<reference evidence="4 5" key="1">
    <citation type="journal article" date="2019" name="Environ. Microbiol.">
        <title>Species interactions and distinct microbial communities in high Arctic permafrost affected cryosols are associated with the CH4 and CO2 gas fluxes.</title>
        <authorList>
            <person name="Altshuler I."/>
            <person name="Hamel J."/>
            <person name="Turney S."/>
            <person name="Magnuson E."/>
            <person name="Levesque R."/>
            <person name="Greer C."/>
            <person name="Whyte L.G."/>
        </authorList>
    </citation>
    <scope>NUCLEOTIDE SEQUENCE [LARGE SCALE GENOMIC DNA]</scope>
    <source>
        <strain evidence="4 5">S13Y</strain>
    </source>
</reference>
<dbReference type="PROSITE" id="PS51186">
    <property type="entry name" value="GNAT"/>
    <property type="match status" value="1"/>
</dbReference>
<evidence type="ECO:0000256" key="1">
    <source>
        <dbReference type="ARBA" id="ARBA00022679"/>
    </source>
</evidence>
<evidence type="ECO:0000313" key="5">
    <source>
        <dbReference type="Proteomes" id="UP000319486"/>
    </source>
</evidence>
<dbReference type="CDD" id="cd04301">
    <property type="entry name" value="NAT_SF"/>
    <property type="match status" value="1"/>
</dbReference>
<dbReference type="InterPro" id="IPR050832">
    <property type="entry name" value="Bact_Acetyltransf"/>
</dbReference>
<keyword evidence="2" id="KW-0012">Acyltransferase</keyword>
<dbReference type="RefSeq" id="WP_140651927.1">
    <property type="nucleotide sequence ID" value="NZ_RCZO01000004.1"/>
</dbReference>
<protein>
    <submittedName>
        <fullName evidence="4">GNAT family N-acetyltransferase</fullName>
    </submittedName>
</protein>
<keyword evidence="5" id="KW-1185">Reference proteome</keyword>
<dbReference type="InterPro" id="IPR000182">
    <property type="entry name" value="GNAT_dom"/>
</dbReference>
<dbReference type="EMBL" id="RCZO01000004">
    <property type="protein sequence ID" value="TPG09919.1"/>
    <property type="molecule type" value="Genomic_DNA"/>
</dbReference>
<feature type="domain" description="N-acetyltransferase" evidence="3">
    <location>
        <begin position="2"/>
        <end position="171"/>
    </location>
</feature>